<organism evidence="1 2">
    <name type="scientific">Ktedonobacter robiniae</name>
    <dbReference type="NCBI Taxonomy" id="2778365"/>
    <lineage>
        <taxon>Bacteria</taxon>
        <taxon>Bacillati</taxon>
        <taxon>Chloroflexota</taxon>
        <taxon>Ktedonobacteria</taxon>
        <taxon>Ktedonobacterales</taxon>
        <taxon>Ktedonobacteraceae</taxon>
        <taxon>Ktedonobacter</taxon>
    </lineage>
</organism>
<comment type="caution">
    <text evidence="1">The sequence shown here is derived from an EMBL/GenBank/DDBJ whole genome shotgun (WGS) entry which is preliminary data.</text>
</comment>
<gene>
    <name evidence="1" type="ORF">KSB_67910</name>
</gene>
<sequence length="427" mass="47877">MSSTLTVASQLGVAVATGNFIGAALNLVSVFQGMGEQSPDQMILREIGQLRQEIDAFHQDMKARFDQVDRELNTIYSNVMIALNKIDIRLGKIQETVDHILSDVVEEQIKLDRIIRSLGAYFTNEYRQPLQIAINTDLGWPGDRPMSLEEYRRSRGVFYTFGRQNAYADPQESPVDNRSTDNFHLADELSGPMDQNIAFANHILATRGWLTFASDNTLERLPNPLTWSIAAAAYAQLEAEQPAIAGTADNRVDETAKKRDEVREGGRKLAQASEKLRAIMLPGPGSTDTPLLDTLLKNYTNAVLDWATEVDNSYHLWQENLRAQMKQQTDLHLWEGPDQNIGYIPPGLASSPGPAEGLNPPTNLRDIVPMPFFAKFFVADWLGHGKVSVTWTPELPFRHHCRSLRWCVDWFSLGLLLPPHDPLCSPN</sequence>
<proteinExistence type="predicted"/>
<evidence type="ECO:0000313" key="1">
    <source>
        <dbReference type="EMBL" id="GHO58316.1"/>
    </source>
</evidence>
<dbReference type="EMBL" id="BNJG01000003">
    <property type="protein sequence ID" value="GHO58316.1"/>
    <property type="molecule type" value="Genomic_DNA"/>
</dbReference>
<name>A0ABQ3UZK8_9CHLR</name>
<keyword evidence="2" id="KW-1185">Reference proteome</keyword>
<dbReference type="Proteomes" id="UP000654345">
    <property type="component" value="Unassembled WGS sequence"/>
</dbReference>
<accession>A0ABQ3UZK8</accession>
<reference evidence="1 2" key="1">
    <citation type="journal article" date="2021" name="Int. J. Syst. Evol. Microbiol.">
        <title>Reticulibacter mediterranei gen. nov., sp. nov., within the new family Reticulibacteraceae fam. nov., and Ktedonospora formicarum gen. nov., sp. nov., Ktedonobacter robiniae sp. nov., Dictyobacter formicarum sp. nov. and Dictyobacter arantiisoli sp. nov., belonging to the class Ktedonobacteria.</title>
        <authorList>
            <person name="Yabe S."/>
            <person name="Zheng Y."/>
            <person name="Wang C.M."/>
            <person name="Sakai Y."/>
            <person name="Abe K."/>
            <person name="Yokota A."/>
            <person name="Donadio S."/>
            <person name="Cavaletti L."/>
            <person name="Monciardini P."/>
        </authorList>
    </citation>
    <scope>NUCLEOTIDE SEQUENCE [LARGE SCALE GENOMIC DNA]</scope>
    <source>
        <strain evidence="1 2">SOSP1-30</strain>
    </source>
</reference>
<evidence type="ECO:0000313" key="2">
    <source>
        <dbReference type="Proteomes" id="UP000654345"/>
    </source>
</evidence>
<protein>
    <submittedName>
        <fullName evidence="1">Uncharacterized protein</fullName>
    </submittedName>
</protein>